<dbReference type="GO" id="GO:0071555">
    <property type="term" value="P:cell wall organization"/>
    <property type="evidence" value="ECO:0007669"/>
    <property type="project" value="UniProtKB-KW"/>
</dbReference>
<dbReference type="NCBIfam" id="TIGR01133">
    <property type="entry name" value="murG"/>
    <property type="match status" value="1"/>
</dbReference>
<dbReference type="Proteomes" id="UP000236751">
    <property type="component" value="Unassembled WGS sequence"/>
</dbReference>
<dbReference type="RefSeq" id="WP_011381782.1">
    <property type="nucleotide sequence ID" value="NC_007614.1"/>
</dbReference>
<dbReference type="GO" id="GO:0050511">
    <property type="term" value="F:undecaprenyldiphospho-muramoylpentapeptide beta-N-acetylglucosaminyltransferase activity"/>
    <property type="evidence" value="ECO:0007669"/>
    <property type="project" value="UniProtKB-UniRule"/>
</dbReference>
<dbReference type="GO" id="GO:0008360">
    <property type="term" value="P:regulation of cell shape"/>
    <property type="evidence" value="ECO:0007669"/>
    <property type="project" value="UniProtKB-KW"/>
</dbReference>
<keyword evidence="5 10" id="KW-0133">Cell shape</keyword>
<keyword evidence="8 10" id="KW-0131">Cell cycle</keyword>
<protein>
    <recommendedName>
        <fullName evidence="10">UDP-N-acetylglucosamine--N-acetylmuramyl-(pentapeptide) pyrophosphoryl-undecaprenol N-acetylglucosamine transferase</fullName>
        <ecNumber evidence="10">2.4.1.227</ecNumber>
    </recommendedName>
    <alternativeName>
        <fullName evidence="10">Undecaprenyl-PP-MurNAc-pentapeptide-UDPGlcNAc GlcNAc transferase</fullName>
    </alternativeName>
</protein>
<feature type="domain" description="Glycosyltransferase family 28 N-terminal" evidence="11">
    <location>
        <begin position="5"/>
        <end position="142"/>
    </location>
</feature>
<evidence type="ECO:0000256" key="10">
    <source>
        <dbReference type="HAMAP-Rule" id="MF_00033"/>
    </source>
</evidence>
<feature type="binding site" evidence="10">
    <location>
        <position position="245"/>
    </location>
    <ligand>
        <name>UDP-N-acetyl-alpha-D-glucosamine</name>
        <dbReference type="ChEBI" id="CHEBI:57705"/>
    </ligand>
</feature>
<feature type="binding site" evidence="10">
    <location>
        <begin position="12"/>
        <end position="14"/>
    </location>
    <ligand>
        <name>UDP-N-acetyl-alpha-D-glucosamine</name>
        <dbReference type="ChEBI" id="CHEBI:57705"/>
    </ligand>
</feature>
<dbReference type="OrthoDB" id="9808936at2"/>
<accession>A0A1H5TV40</accession>
<gene>
    <name evidence="10" type="primary">murG</name>
    <name evidence="13" type="ORF">SAMN05216403_105118</name>
</gene>
<comment type="pathway">
    <text evidence="10">Cell wall biogenesis; peptidoglycan biosynthesis.</text>
</comment>
<keyword evidence="3 10" id="KW-0328">Glycosyltransferase</keyword>
<keyword evidence="9 10" id="KW-0961">Cell wall biogenesis/degradation</keyword>
<feature type="binding site" evidence="10">
    <location>
        <begin position="264"/>
        <end position="269"/>
    </location>
    <ligand>
        <name>UDP-N-acetyl-alpha-D-glucosamine</name>
        <dbReference type="ChEBI" id="CHEBI:57705"/>
    </ligand>
</feature>
<feature type="binding site" evidence="10">
    <location>
        <position position="124"/>
    </location>
    <ligand>
        <name>UDP-N-acetyl-alpha-D-glucosamine</name>
        <dbReference type="ChEBI" id="CHEBI:57705"/>
    </ligand>
</feature>
<feature type="binding site" evidence="10">
    <location>
        <position position="290"/>
    </location>
    <ligand>
        <name>UDP-N-acetyl-alpha-D-glucosamine</name>
        <dbReference type="ChEBI" id="CHEBI:57705"/>
    </ligand>
</feature>
<dbReference type="InterPro" id="IPR006009">
    <property type="entry name" value="GlcNAc_MurG"/>
</dbReference>
<evidence type="ECO:0000256" key="1">
    <source>
        <dbReference type="ARBA" id="ARBA00022475"/>
    </source>
</evidence>
<evidence type="ECO:0000256" key="9">
    <source>
        <dbReference type="ARBA" id="ARBA00023316"/>
    </source>
</evidence>
<dbReference type="GO" id="GO:0009252">
    <property type="term" value="P:peptidoglycan biosynthetic process"/>
    <property type="evidence" value="ECO:0007669"/>
    <property type="project" value="UniProtKB-UniRule"/>
</dbReference>
<evidence type="ECO:0000256" key="4">
    <source>
        <dbReference type="ARBA" id="ARBA00022679"/>
    </source>
</evidence>
<evidence type="ECO:0000259" key="12">
    <source>
        <dbReference type="Pfam" id="PF04101"/>
    </source>
</evidence>
<dbReference type="GO" id="GO:0005975">
    <property type="term" value="P:carbohydrate metabolic process"/>
    <property type="evidence" value="ECO:0007669"/>
    <property type="project" value="InterPro"/>
</dbReference>
<evidence type="ECO:0000256" key="3">
    <source>
        <dbReference type="ARBA" id="ARBA00022676"/>
    </source>
</evidence>
<dbReference type="PANTHER" id="PTHR21015">
    <property type="entry name" value="UDP-N-ACETYLGLUCOSAMINE--N-ACETYLMURAMYL-(PENTAPEPTIDE) PYROPHOSPHORYL-UNDECAPRENOL N-ACETYLGLUCOSAMINE TRANSFERASE 1"/>
    <property type="match status" value="1"/>
</dbReference>
<dbReference type="EC" id="2.4.1.227" evidence="10"/>
<keyword evidence="2 10" id="KW-0132">Cell division</keyword>
<dbReference type="Pfam" id="PF03033">
    <property type="entry name" value="Glyco_transf_28"/>
    <property type="match status" value="1"/>
</dbReference>
<dbReference type="InterPro" id="IPR007235">
    <property type="entry name" value="Glyco_trans_28_C"/>
</dbReference>
<evidence type="ECO:0000313" key="14">
    <source>
        <dbReference type="Proteomes" id="UP000236751"/>
    </source>
</evidence>
<dbReference type="InterPro" id="IPR004276">
    <property type="entry name" value="GlycoTrans_28_N"/>
</dbReference>
<dbReference type="GO" id="GO:0051991">
    <property type="term" value="F:UDP-N-acetyl-D-glucosamine:N-acetylmuramoyl-L-alanyl-D-glutamyl-meso-2,6-diaminopimelyl-D-alanyl-D-alanine-diphosphoundecaprenol 4-beta-N-acetylglucosaminlytransferase activity"/>
    <property type="evidence" value="ECO:0007669"/>
    <property type="project" value="RHEA"/>
</dbReference>
<dbReference type="CDD" id="cd03785">
    <property type="entry name" value="GT28_MurG"/>
    <property type="match status" value="1"/>
</dbReference>
<keyword evidence="6 10" id="KW-0573">Peptidoglycan synthesis</keyword>
<evidence type="ECO:0000313" key="13">
    <source>
        <dbReference type="EMBL" id="SEF66630.1"/>
    </source>
</evidence>
<evidence type="ECO:0000256" key="2">
    <source>
        <dbReference type="ARBA" id="ARBA00022618"/>
    </source>
</evidence>
<name>A0A1H5TV40_NITMU</name>
<evidence type="ECO:0000259" key="11">
    <source>
        <dbReference type="Pfam" id="PF03033"/>
    </source>
</evidence>
<dbReference type="SUPFAM" id="SSF53756">
    <property type="entry name" value="UDP-Glycosyltransferase/glycogen phosphorylase"/>
    <property type="match status" value="1"/>
</dbReference>
<comment type="similarity">
    <text evidence="10">Belongs to the glycosyltransferase 28 family. MurG subfamily.</text>
</comment>
<keyword evidence="10" id="KW-0997">Cell inner membrane</keyword>
<keyword evidence="4 10" id="KW-0808">Transferase</keyword>
<comment type="function">
    <text evidence="10">Cell wall formation. Catalyzes the transfer of a GlcNAc subunit on undecaprenyl-pyrophosphoryl-MurNAc-pentapeptide (lipid intermediate I) to form undecaprenyl-pyrophosphoryl-MurNAc-(pentapeptide)GlcNAc (lipid intermediate II).</text>
</comment>
<keyword evidence="1 10" id="KW-1003">Cell membrane</keyword>
<keyword evidence="7 10" id="KW-0472">Membrane</keyword>
<sequence length="357" mass="38219">MSHTILIMAGGTGGHVFPGLAVAEYLKAAGWRIVWLGTEGGMETTLARQQGHALETIRFSGLRGKNVRTWLLLPARLLLAFWQSARVIRKVRPDVVLGMGGYPAFPGGMMASLLARPLLIHEQNSIPGLANRILSRLADRVLLGFPDAIKSEKKAVFCGNPVRDEITRLAPPAQRYAGRSGSIKLLVVGGSLGAQALNTIVPRALKRIPEGMRPQVTHQAGARHLEALKQNYSEAGVEGELVTFIDNMASRYGESDLVICRAGALTVSELAAAGVASILVPFPYAVDDHQSTNAKFLSGKGAAILLPQSQLTPEGLAELLVGMSRGQLMEMACRARELAQPDATRCVAETCMQMVAV</sequence>
<dbReference type="GO" id="GO:0051301">
    <property type="term" value="P:cell division"/>
    <property type="evidence" value="ECO:0007669"/>
    <property type="project" value="UniProtKB-KW"/>
</dbReference>
<comment type="catalytic activity">
    <reaction evidence="10">
        <text>di-trans,octa-cis-undecaprenyl diphospho-N-acetyl-alpha-D-muramoyl-L-alanyl-D-glutamyl-meso-2,6-diaminopimeloyl-D-alanyl-D-alanine + UDP-N-acetyl-alpha-D-glucosamine = di-trans,octa-cis-undecaprenyl diphospho-[N-acetyl-alpha-D-glucosaminyl-(1-&gt;4)]-N-acetyl-alpha-D-muramoyl-L-alanyl-D-glutamyl-meso-2,6-diaminopimeloyl-D-alanyl-D-alanine + UDP + H(+)</text>
        <dbReference type="Rhea" id="RHEA:31227"/>
        <dbReference type="ChEBI" id="CHEBI:15378"/>
        <dbReference type="ChEBI" id="CHEBI:57705"/>
        <dbReference type="ChEBI" id="CHEBI:58223"/>
        <dbReference type="ChEBI" id="CHEBI:61387"/>
        <dbReference type="ChEBI" id="CHEBI:61388"/>
        <dbReference type="EC" id="2.4.1.227"/>
    </reaction>
</comment>
<dbReference type="EMBL" id="FNVK01000005">
    <property type="protein sequence ID" value="SEF66630.1"/>
    <property type="molecule type" value="Genomic_DNA"/>
</dbReference>
<evidence type="ECO:0000256" key="5">
    <source>
        <dbReference type="ARBA" id="ARBA00022960"/>
    </source>
</evidence>
<reference evidence="13 14" key="1">
    <citation type="submission" date="2016-10" db="EMBL/GenBank/DDBJ databases">
        <authorList>
            <person name="de Groot N.N."/>
        </authorList>
    </citation>
    <scope>NUCLEOTIDE SEQUENCE [LARGE SCALE GENOMIC DNA]</scope>
    <source>
        <strain evidence="13 14">Nl13</strain>
    </source>
</reference>
<organism evidence="13 14">
    <name type="scientific">Nitrosospira multiformis (strain ATCC 25196 / NCIMB 11849 / C 71)</name>
    <dbReference type="NCBI Taxonomy" id="323848"/>
    <lineage>
        <taxon>Bacteria</taxon>
        <taxon>Pseudomonadati</taxon>
        <taxon>Pseudomonadota</taxon>
        <taxon>Betaproteobacteria</taxon>
        <taxon>Nitrosomonadales</taxon>
        <taxon>Nitrosomonadaceae</taxon>
        <taxon>Nitrosospira</taxon>
    </lineage>
</organism>
<dbReference type="HAMAP" id="MF_00033">
    <property type="entry name" value="MurG"/>
    <property type="match status" value="1"/>
</dbReference>
<feature type="domain" description="Glycosyl transferase family 28 C-terminal" evidence="12">
    <location>
        <begin position="185"/>
        <end position="327"/>
    </location>
</feature>
<evidence type="ECO:0000256" key="6">
    <source>
        <dbReference type="ARBA" id="ARBA00022984"/>
    </source>
</evidence>
<evidence type="ECO:0000256" key="7">
    <source>
        <dbReference type="ARBA" id="ARBA00023136"/>
    </source>
</evidence>
<dbReference type="GO" id="GO:0005886">
    <property type="term" value="C:plasma membrane"/>
    <property type="evidence" value="ECO:0007669"/>
    <property type="project" value="UniProtKB-SubCell"/>
</dbReference>
<feature type="binding site" evidence="10">
    <location>
        <position position="163"/>
    </location>
    <ligand>
        <name>UDP-N-acetyl-alpha-D-glucosamine</name>
        <dbReference type="ChEBI" id="CHEBI:57705"/>
    </ligand>
</feature>
<dbReference type="Pfam" id="PF04101">
    <property type="entry name" value="Glyco_tran_28_C"/>
    <property type="match status" value="1"/>
</dbReference>
<feature type="binding site" evidence="10">
    <location>
        <position position="191"/>
    </location>
    <ligand>
        <name>UDP-N-acetyl-alpha-D-glucosamine</name>
        <dbReference type="ChEBI" id="CHEBI:57705"/>
    </ligand>
</feature>
<dbReference type="Gene3D" id="3.40.50.2000">
    <property type="entry name" value="Glycogen Phosphorylase B"/>
    <property type="match status" value="2"/>
</dbReference>
<dbReference type="KEGG" id="nmu:Nmul_A2494"/>
<proteinExistence type="inferred from homology"/>
<dbReference type="PANTHER" id="PTHR21015:SF22">
    <property type="entry name" value="GLYCOSYLTRANSFERASE"/>
    <property type="match status" value="1"/>
</dbReference>
<dbReference type="SMR" id="A0A1H5TV40"/>
<evidence type="ECO:0000256" key="8">
    <source>
        <dbReference type="ARBA" id="ARBA00023306"/>
    </source>
</evidence>
<dbReference type="AlphaFoldDB" id="A0A1H5TV40"/>
<dbReference type="UniPathway" id="UPA00219"/>
<comment type="subcellular location">
    <subcellularLocation>
        <location evidence="10">Cell inner membrane</location>
        <topology evidence="10">Peripheral membrane protein</topology>
        <orientation evidence="10">Cytoplasmic side</orientation>
    </subcellularLocation>
</comment>